<keyword evidence="1" id="KW-1133">Transmembrane helix</keyword>
<dbReference type="KEGG" id="snep:Enr13x_51830"/>
<keyword evidence="3" id="KW-1185">Reference proteome</keyword>
<evidence type="ECO:0000256" key="1">
    <source>
        <dbReference type="SAM" id="Phobius"/>
    </source>
</evidence>
<feature type="transmembrane region" description="Helical" evidence="1">
    <location>
        <begin position="35"/>
        <end position="53"/>
    </location>
</feature>
<gene>
    <name evidence="2" type="ORF">Enr13x_51830</name>
</gene>
<dbReference type="OrthoDB" id="8479944at2"/>
<dbReference type="EMBL" id="CP037423">
    <property type="protein sequence ID" value="QDV45307.1"/>
    <property type="molecule type" value="Genomic_DNA"/>
</dbReference>
<dbReference type="AlphaFoldDB" id="A0A518HX34"/>
<accession>A0A518HX34</accession>
<dbReference type="RefSeq" id="WP_145389495.1">
    <property type="nucleotide sequence ID" value="NZ_CP037423.1"/>
</dbReference>
<evidence type="ECO:0000313" key="3">
    <source>
        <dbReference type="Proteomes" id="UP000319004"/>
    </source>
</evidence>
<dbReference type="Proteomes" id="UP000319004">
    <property type="component" value="Chromosome"/>
</dbReference>
<reference evidence="2 3" key="1">
    <citation type="submission" date="2019-03" db="EMBL/GenBank/DDBJ databases">
        <title>Deep-cultivation of Planctomycetes and their phenomic and genomic characterization uncovers novel biology.</title>
        <authorList>
            <person name="Wiegand S."/>
            <person name="Jogler M."/>
            <person name="Boedeker C."/>
            <person name="Pinto D."/>
            <person name="Vollmers J."/>
            <person name="Rivas-Marin E."/>
            <person name="Kohn T."/>
            <person name="Peeters S.H."/>
            <person name="Heuer A."/>
            <person name="Rast P."/>
            <person name="Oberbeckmann S."/>
            <person name="Bunk B."/>
            <person name="Jeske O."/>
            <person name="Meyerdierks A."/>
            <person name="Storesund J.E."/>
            <person name="Kallscheuer N."/>
            <person name="Luecker S."/>
            <person name="Lage O.M."/>
            <person name="Pohl T."/>
            <person name="Merkel B.J."/>
            <person name="Hornburger P."/>
            <person name="Mueller R.-W."/>
            <person name="Bruemmer F."/>
            <person name="Labrenz M."/>
            <person name="Spormann A.M."/>
            <person name="Op den Camp H."/>
            <person name="Overmann J."/>
            <person name="Amann R."/>
            <person name="Jetten M.S.M."/>
            <person name="Mascher T."/>
            <person name="Medema M.H."/>
            <person name="Devos D.P."/>
            <person name="Kaster A.-K."/>
            <person name="Ovreas L."/>
            <person name="Rohde M."/>
            <person name="Galperin M.Y."/>
            <person name="Jogler C."/>
        </authorList>
    </citation>
    <scope>NUCLEOTIDE SEQUENCE [LARGE SCALE GENOMIC DNA]</scope>
    <source>
        <strain evidence="2 3">Enr13</strain>
    </source>
</reference>
<keyword evidence="1" id="KW-0812">Transmembrane</keyword>
<organism evidence="2 3">
    <name type="scientific">Stieleria neptunia</name>
    <dbReference type="NCBI Taxonomy" id="2527979"/>
    <lineage>
        <taxon>Bacteria</taxon>
        <taxon>Pseudomonadati</taxon>
        <taxon>Planctomycetota</taxon>
        <taxon>Planctomycetia</taxon>
        <taxon>Pirellulales</taxon>
        <taxon>Pirellulaceae</taxon>
        <taxon>Stieleria</taxon>
    </lineage>
</organism>
<evidence type="ECO:0000313" key="2">
    <source>
        <dbReference type="EMBL" id="QDV45307.1"/>
    </source>
</evidence>
<sequence>MRALGQILMWLGFLGGAFASVSQLELQDDKWATVPWLWYAVSMAVGIVGIALLRRAKHDEHRDDDKTEAEYSVITDSLACLSNAVETLCQNSQCPPADALKFIDDRCAEPLSDFADARQALVKRFGMAVYADVMTEFASAERYVNRTWSAAADGYVDEVDASIRRAHQHLANARGLIARAEQNV</sequence>
<protein>
    <submittedName>
        <fullName evidence="2">Uncharacterized protein</fullName>
    </submittedName>
</protein>
<keyword evidence="1" id="KW-0472">Membrane</keyword>
<proteinExistence type="predicted"/>
<name>A0A518HX34_9BACT</name>